<comment type="catalytic activity">
    <reaction evidence="8">
        <text>L-threonyl-[protein] + ATP = O-phospho-L-threonyl-[protein] + ADP + H(+)</text>
        <dbReference type="Rhea" id="RHEA:46608"/>
        <dbReference type="Rhea" id="RHEA-COMP:11060"/>
        <dbReference type="Rhea" id="RHEA-COMP:11605"/>
        <dbReference type="ChEBI" id="CHEBI:15378"/>
        <dbReference type="ChEBI" id="CHEBI:30013"/>
        <dbReference type="ChEBI" id="CHEBI:30616"/>
        <dbReference type="ChEBI" id="CHEBI:61977"/>
        <dbReference type="ChEBI" id="CHEBI:456216"/>
        <dbReference type="EC" id="2.7.11.1"/>
    </reaction>
</comment>
<keyword evidence="11" id="KW-0812">Transmembrane</keyword>
<dbReference type="GO" id="GO:0004674">
    <property type="term" value="F:protein serine/threonine kinase activity"/>
    <property type="evidence" value="ECO:0007669"/>
    <property type="project" value="UniProtKB-KW"/>
</dbReference>
<name>A0A8T0GMG6_CERPU</name>
<dbReference type="InterPro" id="IPR001245">
    <property type="entry name" value="Ser-Thr/Tyr_kinase_cat_dom"/>
</dbReference>
<dbReference type="Pfam" id="PF07714">
    <property type="entry name" value="PK_Tyr_Ser-Thr"/>
    <property type="match status" value="1"/>
</dbReference>
<reference evidence="14" key="1">
    <citation type="submission" date="2020-06" db="EMBL/GenBank/DDBJ databases">
        <title>WGS assembly of Ceratodon purpureus strain R40.</title>
        <authorList>
            <person name="Carey S.B."/>
            <person name="Jenkins J."/>
            <person name="Shu S."/>
            <person name="Lovell J.T."/>
            <person name="Sreedasyam A."/>
            <person name="Maumus F."/>
            <person name="Tiley G.P."/>
            <person name="Fernandez-Pozo N."/>
            <person name="Barry K."/>
            <person name="Chen C."/>
            <person name="Wang M."/>
            <person name="Lipzen A."/>
            <person name="Daum C."/>
            <person name="Saski C.A."/>
            <person name="Payton A.C."/>
            <person name="Mcbreen J.C."/>
            <person name="Conrad R.E."/>
            <person name="Kollar L.M."/>
            <person name="Olsson S."/>
            <person name="Huttunen S."/>
            <person name="Landis J.B."/>
            <person name="Wickett N.J."/>
            <person name="Johnson M.G."/>
            <person name="Rensing S.A."/>
            <person name="Grimwood J."/>
            <person name="Schmutz J."/>
            <person name="Mcdaniel S.F."/>
        </authorList>
    </citation>
    <scope>NUCLEOTIDE SEQUENCE</scope>
    <source>
        <strain evidence="14">R40</strain>
    </source>
</reference>
<evidence type="ECO:0000256" key="6">
    <source>
        <dbReference type="ARBA" id="ARBA00022777"/>
    </source>
</evidence>
<evidence type="ECO:0000256" key="11">
    <source>
        <dbReference type="SAM" id="Phobius"/>
    </source>
</evidence>
<evidence type="ECO:0000256" key="7">
    <source>
        <dbReference type="ARBA" id="ARBA00022840"/>
    </source>
</evidence>
<dbReference type="PROSITE" id="PS00108">
    <property type="entry name" value="PROTEIN_KINASE_ST"/>
    <property type="match status" value="1"/>
</dbReference>
<dbReference type="EMBL" id="CM026431">
    <property type="protein sequence ID" value="KAG0559409.1"/>
    <property type="molecule type" value="Genomic_DNA"/>
</dbReference>
<feature type="transmembrane region" description="Helical" evidence="11">
    <location>
        <begin position="560"/>
        <end position="582"/>
    </location>
</feature>
<evidence type="ECO:0000256" key="5">
    <source>
        <dbReference type="ARBA" id="ARBA00022741"/>
    </source>
</evidence>
<sequence length="997" mass="108919">MGMKRRDGVSCRLEGRRVWQCECKWQGLDVMVLVVILAISLDVCLAQSLNDAAAYLNNVEDEVMRVAAKATENFVKTCDLVDSCGGSCSRQSCEPLEGDLGLLTCKNVALNSACSDSNGNLGCSQLRVTLAKSYVRVSTSPNVTLTSAANYTICSQRMLDPVFLNISKFHNSAINLTSWFYLGSVEGVQRSFPGRDVSRSKCTFEPRKRPWYLGATAVQKDLIFLLDGGNSMGSVLPGDFLTSRDSFNKFTASVNIIKELLDTLTYGDRVSVVLFSSSTTANLVMTLTHNGNVSDTQPLKTALDALSVDANQGTSNLLSAMMTANRTYSSGANADALKIMVVITDGQFADATLLATLNPYLTSLVSQKVLTLLYSFDRSQTAMAALSQIACSVNGTYERIEKTVMNPLWTMRSYFGIIAYWRLKAVNFKPYWSKPYNDSGGISQVITVAYPAFAPDNYTLIGVVGSDVLMTELGNFDTTGFSSALLGRATDDPLTVTFKPLPCNVQLSTLNTCPGVTTSVNPLCLSNDTSNVSFEERVCTCPPQCKVPPGSAKKSSVSPVVAGLAGGGGAFAFILFVGLVICCCRRGSQARKIDNQGSGLASNILSPKNGSTSTSASSDSNGWWLRCLGCGSNVSNVALPNSTFSTTTTRRMESSKAPAWPVGNQFLSRDVIAFTMKELEDATKNWSEAALIGKGACGSVYRGELHGVMRAIKRPHPGVEVANSTFEKELDLLSKLNHRCLVRLIGYCEDEHVLVFEYMEYGTLEDCLHKDRLGRLLTWEERLKIAAGAAKGLEYLHEYATTMIIHGDVKPANILLDGNLDAHISDFGLSLSTHDQDISMLWASKMGGTPGYFDPEYASLGNLTPKSDVYSFGIVLLEILSGRKVVQSNRNITSWAAEIYEQDVTAVLDPNLEPPQALDSFHSIIALALQCVQSEHRYRPKMKDVFARLSRATMDWQRFEEGGPVEREIRHPSRRQHPQYRSPSLDPVEIFEEDVHH</sequence>
<dbReference type="OrthoDB" id="1922840at2759"/>
<dbReference type="SUPFAM" id="SSF56112">
    <property type="entry name" value="Protein kinase-like (PK-like)"/>
    <property type="match status" value="1"/>
</dbReference>
<organism evidence="14 15">
    <name type="scientific">Ceratodon purpureus</name>
    <name type="common">Fire moss</name>
    <name type="synonym">Dicranum purpureum</name>
    <dbReference type="NCBI Taxonomy" id="3225"/>
    <lineage>
        <taxon>Eukaryota</taxon>
        <taxon>Viridiplantae</taxon>
        <taxon>Streptophyta</taxon>
        <taxon>Embryophyta</taxon>
        <taxon>Bryophyta</taxon>
        <taxon>Bryophytina</taxon>
        <taxon>Bryopsida</taxon>
        <taxon>Dicranidae</taxon>
        <taxon>Pseudoditrichales</taxon>
        <taxon>Ditrichaceae</taxon>
        <taxon>Ceratodon</taxon>
    </lineage>
</organism>
<evidence type="ECO:0000256" key="2">
    <source>
        <dbReference type="ARBA" id="ARBA00012513"/>
    </source>
</evidence>
<keyword evidence="15" id="KW-1185">Reference proteome</keyword>
<keyword evidence="7" id="KW-0067">ATP-binding</keyword>
<keyword evidence="11" id="KW-0472">Membrane</keyword>
<protein>
    <recommendedName>
        <fullName evidence="2">non-specific serine/threonine protein kinase</fullName>
        <ecNumber evidence="2">2.7.11.1</ecNumber>
    </recommendedName>
</protein>
<dbReference type="SMART" id="SM00220">
    <property type="entry name" value="S_TKc"/>
    <property type="match status" value="1"/>
</dbReference>
<dbReference type="PANTHER" id="PTHR46146">
    <property type="entry name" value="SERINE/THREONINE-PROTEIN KINASE-LIKE PROTEIN CCR4"/>
    <property type="match status" value="1"/>
</dbReference>
<evidence type="ECO:0000313" key="15">
    <source>
        <dbReference type="Proteomes" id="UP000822688"/>
    </source>
</evidence>
<dbReference type="FunFam" id="1.10.510.10:FF:000754">
    <property type="entry name" value="Interleukin-1 receptor-associated kinase"/>
    <property type="match status" value="1"/>
</dbReference>
<keyword evidence="5" id="KW-0547">Nucleotide-binding</keyword>
<dbReference type="Proteomes" id="UP000822688">
    <property type="component" value="Chromosome 10"/>
</dbReference>
<dbReference type="Pfam" id="PF00092">
    <property type="entry name" value="VWA"/>
    <property type="match status" value="1"/>
</dbReference>
<dbReference type="Gene3D" id="3.40.50.410">
    <property type="entry name" value="von Willebrand factor, type A domain"/>
    <property type="match status" value="1"/>
</dbReference>
<dbReference type="Gene3D" id="3.30.200.20">
    <property type="entry name" value="Phosphorylase Kinase, domain 1"/>
    <property type="match status" value="1"/>
</dbReference>
<comment type="catalytic activity">
    <reaction evidence="9">
        <text>L-seryl-[protein] + ATP = O-phospho-L-seryl-[protein] + ADP + H(+)</text>
        <dbReference type="Rhea" id="RHEA:17989"/>
        <dbReference type="Rhea" id="RHEA-COMP:9863"/>
        <dbReference type="Rhea" id="RHEA-COMP:11604"/>
        <dbReference type="ChEBI" id="CHEBI:15378"/>
        <dbReference type="ChEBI" id="CHEBI:29999"/>
        <dbReference type="ChEBI" id="CHEBI:30616"/>
        <dbReference type="ChEBI" id="CHEBI:83421"/>
        <dbReference type="ChEBI" id="CHEBI:456216"/>
        <dbReference type="EC" id="2.7.11.1"/>
    </reaction>
</comment>
<dbReference type="AlphaFoldDB" id="A0A8T0GMG6"/>
<keyword evidence="11" id="KW-1133">Transmembrane helix</keyword>
<keyword evidence="6" id="KW-0418">Kinase</keyword>
<dbReference type="InterPro" id="IPR036465">
    <property type="entry name" value="vWFA_dom_sf"/>
</dbReference>
<evidence type="ECO:0000256" key="1">
    <source>
        <dbReference type="ARBA" id="ARBA00008718"/>
    </source>
</evidence>
<gene>
    <name evidence="14" type="ORF">KC19_10G102400</name>
</gene>
<evidence type="ECO:0000259" key="12">
    <source>
        <dbReference type="PROSITE" id="PS50011"/>
    </source>
</evidence>
<comment type="similarity">
    <text evidence="1">Belongs to the protein kinase superfamily. TKL Ser/Thr protein kinase family. Pelle subfamily.</text>
</comment>
<dbReference type="GO" id="GO:0005524">
    <property type="term" value="F:ATP binding"/>
    <property type="evidence" value="ECO:0007669"/>
    <property type="project" value="UniProtKB-KW"/>
</dbReference>
<dbReference type="SUPFAM" id="SSF53300">
    <property type="entry name" value="vWA-like"/>
    <property type="match status" value="1"/>
</dbReference>
<dbReference type="InterPro" id="IPR000719">
    <property type="entry name" value="Prot_kinase_dom"/>
</dbReference>
<accession>A0A8T0GMG6</accession>
<evidence type="ECO:0000259" key="13">
    <source>
        <dbReference type="PROSITE" id="PS50234"/>
    </source>
</evidence>
<comment type="caution">
    <text evidence="14">The sequence shown here is derived from an EMBL/GenBank/DDBJ whole genome shotgun (WGS) entry which is preliminary data.</text>
</comment>
<proteinExistence type="inferred from homology"/>
<dbReference type="InterPro" id="IPR008271">
    <property type="entry name" value="Ser/Thr_kinase_AS"/>
</dbReference>
<dbReference type="Gene3D" id="1.10.510.10">
    <property type="entry name" value="Transferase(Phosphotransferase) domain 1"/>
    <property type="match status" value="1"/>
</dbReference>
<dbReference type="CDD" id="cd00198">
    <property type="entry name" value="vWFA"/>
    <property type="match status" value="1"/>
</dbReference>
<keyword evidence="4" id="KW-0808">Transferase</keyword>
<feature type="domain" description="Protein kinase" evidence="12">
    <location>
        <begin position="686"/>
        <end position="954"/>
    </location>
</feature>
<keyword evidence="3" id="KW-0723">Serine/threonine-protein kinase</keyword>
<evidence type="ECO:0000313" key="14">
    <source>
        <dbReference type="EMBL" id="KAG0559409.1"/>
    </source>
</evidence>
<dbReference type="InterPro" id="IPR011009">
    <property type="entry name" value="Kinase-like_dom_sf"/>
</dbReference>
<evidence type="ECO:0000256" key="10">
    <source>
        <dbReference type="SAM" id="MobiDB-lite"/>
    </source>
</evidence>
<evidence type="ECO:0000256" key="4">
    <source>
        <dbReference type="ARBA" id="ARBA00022679"/>
    </source>
</evidence>
<evidence type="ECO:0000256" key="3">
    <source>
        <dbReference type="ARBA" id="ARBA00022527"/>
    </source>
</evidence>
<dbReference type="EC" id="2.7.11.1" evidence="2"/>
<feature type="region of interest" description="Disordered" evidence="10">
    <location>
        <begin position="967"/>
        <end position="987"/>
    </location>
</feature>
<dbReference type="InterPro" id="IPR002035">
    <property type="entry name" value="VWF_A"/>
</dbReference>
<evidence type="ECO:0000256" key="9">
    <source>
        <dbReference type="ARBA" id="ARBA00048679"/>
    </source>
</evidence>
<dbReference type="PROSITE" id="PS50234">
    <property type="entry name" value="VWFA"/>
    <property type="match status" value="1"/>
</dbReference>
<feature type="domain" description="VWFA" evidence="13">
    <location>
        <begin position="221"/>
        <end position="390"/>
    </location>
</feature>
<evidence type="ECO:0000256" key="8">
    <source>
        <dbReference type="ARBA" id="ARBA00047899"/>
    </source>
</evidence>
<dbReference type="SMART" id="SM00327">
    <property type="entry name" value="VWA"/>
    <property type="match status" value="1"/>
</dbReference>
<dbReference type="CDD" id="cd14066">
    <property type="entry name" value="STKc_IRAK"/>
    <property type="match status" value="1"/>
</dbReference>
<dbReference type="PROSITE" id="PS50011">
    <property type="entry name" value="PROTEIN_KINASE_DOM"/>
    <property type="match status" value="1"/>
</dbReference>